<proteinExistence type="predicted"/>
<organism evidence="1">
    <name type="scientific">marine sediment metagenome</name>
    <dbReference type="NCBI Taxonomy" id="412755"/>
    <lineage>
        <taxon>unclassified sequences</taxon>
        <taxon>metagenomes</taxon>
        <taxon>ecological metagenomes</taxon>
    </lineage>
</organism>
<reference evidence="1" key="1">
    <citation type="journal article" date="2014" name="Front. Microbiol.">
        <title>High frequency of phylogenetically diverse reductive dehalogenase-homologous genes in deep subseafloor sedimentary metagenomes.</title>
        <authorList>
            <person name="Kawai M."/>
            <person name="Futagami T."/>
            <person name="Toyoda A."/>
            <person name="Takaki Y."/>
            <person name="Nishi S."/>
            <person name="Hori S."/>
            <person name="Arai W."/>
            <person name="Tsubouchi T."/>
            <person name="Morono Y."/>
            <person name="Uchiyama I."/>
            <person name="Ito T."/>
            <person name="Fujiyama A."/>
            <person name="Inagaki F."/>
            <person name="Takami H."/>
        </authorList>
    </citation>
    <scope>NUCLEOTIDE SEQUENCE</scope>
    <source>
        <strain evidence="1">Expedition CK06-06</strain>
    </source>
</reference>
<name>X0WVL7_9ZZZZ</name>
<dbReference type="AlphaFoldDB" id="X0WVL7"/>
<sequence length="119" mass="13884">LKEVIDTAAILGIPQDKAEGFYYQYKPQGWLWGNGQPITELRSGLMRWKLNQFKFEKPKSPIVDSETTRKQREAQICEEYDSYLRQKTTQALKDLKKDKGHIAQVAGWLIDEILKERAQ</sequence>
<gene>
    <name evidence="1" type="ORF">S01H1_50156</name>
</gene>
<protein>
    <submittedName>
        <fullName evidence="1">Uncharacterized protein</fullName>
    </submittedName>
</protein>
<comment type="caution">
    <text evidence="1">The sequence shown here is derived from an EMBL/GenBank/DDBJ whole genome shotgun (WGS) entry which is preliminary data.</text>
</comment>
<dbReference type="EMBL" id="BARS01032304">
    <property type="protein sequence ID" value="GAG27257.1"/>
    <property type="molecule type" value="Genomic_DNA"/>
</dbReference>
<feature type="non-terminal residue" evidence="1">
    <location>
        <position position="1"/>
    </location>
</feature>
<accession>X0WVL7</accession>
<evidence type="ECO:0000313" key="1">
    <source>
        <dbReference type="EMBL" id="GAG27257.1"/>
    </source>
</evidence>